<accession>A0A0M4KLR1</accession>
<dbReference type="InterPro" id="IPR051447">
    <property type="entry name" value="Lipoprotein-release_system"/>
</dbReference>
<name>A0A0M4KLR1_SORCE</name>
<evidence type="ECO:0000256" key="3">
    <source>
        <dbReference type="ARBA" id="ARBA00022475"/>
    </source>
</evidence>
<proteinExistence type="inferred from homology"/>
<dbReference type="AlphaFoldDB" id="A0A0M4KLR1"/>
<dbReference type="InterPro" id="IPR025857">
    <property type="entry name" value="MacB_PCD"/>
</dbReference>
<evidence type="ECO:0000259" key="9">
    <source>
        <dbReference type="Pfam" id="PF12704"/>
    </source>
</evidence>
<feature type="transmembrane region" description="Helical" evidence="7">
    <location>
        <begin position="319"/>
        <end position="340"/>
    </location>
</feature>
<evidence type="ECO:0000313" key="10">
    <source>
        <dbReference type="EMBL" id="ALD83697.1"/>
    </source>
</evidence>
<dbReference type="EMBL" id="KT368180">
    <property type="protein sequence ID" value="ALD83697.1"/>
    <property type="molecule type" value="Genomic_DNA"/>
</dbReference>
<reference evidence="10" key="1">
    <citation type="journal article" date="2015" name="ACS Chem. Biol.">
        <title>Two of a Kind-The Biosynthetic Pathways of Chlorotonil and Anthracimycin.</title>
        <authorList>
            <person name="Jungmann K."/>
            <person name="Jansen R."/>
            <person name="Gerth K."/>
            <person name="Huch V."/>
            <person name="Krug D."/>
            <person name="Fenical W."/>
            <person name="Muller R."/>
        </authorList>
    </citation>
    <scope>NUCLEOTIDE SEQUENCE</scope>
    <source>
        <strain evidence="10">1525</strain>
    </source>
</reference>
<comment type="subcellular location">
    <subcellularLocation>
        <location evidence="1">Cell membrane</location>
        <topology evidence="1">Multi-pass membrane protein</topology>
    </subcellularLocation>
</comment>
<comment type="similarity">
    <text evidence="2">Belongs to the ABC-4 integral membrane protein family. LolC/E subfamily.</text>
</comment>
<keyword evidence="4 7" id="KW-0812">Transmembrane</keyword>
<feature type="domain" description="ABC3 transporter permease C-terminal" evidence="8">
    <location>
        <begin position="270"/>
        <end position="402"/>
    </location>
</feature>
<dbReference type="GO" id="GO:0044874">
    <property type="term" value="P:lipoprotein localization to outer membrane"/>
    <property type="evidence" value="ECO:0007669"/>
    <property type="project" value="TreeGrafter"/>
</dbReference>
<dbReference type="InterPro" id="IPR003838">
    <property type="entry name" value="ABC3_permease_C"/>
</dbReference>
<dbReference type="PANTHER" id="PTHR30489">
    <property type="entry name" value="LIPOPROTEIN-RELEASING SYSTEM TRANSMEMBRANE PROTEIN LOLE"/>
    <property type="match status" value="1"/>
</dbReference>
<keyword evidence="3" id="KW-1003">Cell membrane</keyword>
<dbReference type="GO" id="GO:0098797">
    <property type="term" value="C:plasma membrane protein complex"/>
    <property type="evidence" value="ECO:0007669"/>
    <property type="project" value="TreeGrafter"/>
</dbReference>
<feature type="domain" description="MacB-like periplasmic core" evidence="9">
    <location>
        <begin position="18"/>
        <end position="236"/>
    </location>
</feature>
<protein>
    <submittedName>
        <fullName evidence="10">ABC transporter permease</fullName>
    </submittedName>
</protein>
<evidence type="ECO:0000256" key="4">
    <source>
        <dbReference type="ARBA" id="ARBA00022692"/>
    </source>
</evidence>
<evidence type="ECO:0000256" key="1">
    <source>
        <dbReference type="ARBA" id="ARBA00004651"/>
    </source>
</evidence>
<dbReference type="PANTHER" id="PTHR30489:SF0">
    <property type="entry name" value="LIPOPROTEIN-RELEASING SYSTEM TRANSMEMBRANE PROTEIN LOLE"/>
    <property type="match status" value="1"/>
</dbReference>
<evidence type="ECO:0000256" key="5">
    <source>
        <dbReference type="ARBA" id="ARBA00022989"/>
    </source>
</evidence>
<feature type="transmembrane region" description="Helical" evidence="7">
    <location>
        <begin position="270"/>
        <end position="292"/>
    </location>
</feature>
<evidence type="ECO:0000256" key="7">
    <source>
        <dbReference type="SAM" id="Phobius"/>
    </source>
</evidence>
<sequence>MIVFKLAWRSLFRNGRRTLVTLSSIALGLAFALFFVSMVAGIHKKTIGDATRMLAGHLTIEHPDYRESLSSSLFVPSVSGVVRAAALPEVERAKVLVVGQAMLSSASGAVGATFLGVEPEAERATSPLARSIKAGRYIEATDERGVVVGAQLAERLKLDPGKKLVLTTMSVQGEMAEELLRVTGVFELGSEELDGALVQLPLDVARRIVGLTGDQATQVGLVLKDPDAEERVRALVKGPIEAQGAAVRPWQEVLPELSAWQSLSGYVNRVLVGIILFLVTFTILNTVLMSVLERNREFAMLLALGTPTRLLRMQVLAEAALLSLAGCLVGAAIGGALSYLTQVRGIDLGGMIDQAPTVGGFAFDTRLRTELTFAQVKWLSAALVAMTMLINIYPVLRSTRIDVANTLRSR</sequence>
<keyword evidence="5 7" id="KW-1133">Transmembrane helix</keyword>
<dbReference type="Pfam" id="PF02687">
    <property type="entry name" value="FtsX"/>
    <property type="match status" value="1"/>
</dbReference>
<dbReference type="Pfam" id="PF12704">
    <property type="entry name" value="MacB_PCD"/>
    <property type="match status" value="1"/>
</dbReference>
<evidence type="ECO:0000256" key="6">
    <source>
        <dbReference type="ARBA" id="ARBA00023136"/>
    </source>
</evidence>
<evidence type="ECO:0000259" key="8">
    <source>
        <dbReference type="Pfam" id="PF02687"/>
    </source>
</evidence>
<organism evidence="10">
    <name type="scientific">Sorangium cellulosum</name>
    <name type="common">Polyangium cellulosum</name>
    <dbReference type="NCBI Taxonomy" id="56"/>
    <lineage>
        <taxon>Bacteria</taxon>
        <taxon>Pseudomonadati</taxon>
        <taxon>Myxococcota</taxon>
        <taxon>Polyangia</taxon>
        <taxon>Polyangiales</taxon>
        <taxon>Polyangiaceae</taxon>
        <taxon>Sorangium</taxon>
    </lineage>
</organism>
<feature type="transmembrane region" description="Helical" evidence="7">
    <location>
        <begin position="378"/>
        <end position="396"/>
    </location>
</feature>
<keyword evidence="6 7" id="KW-0472">Membrane</keyword>
<evidence type="ECO:0000256" key="2">
    <source>
        <dbReference type="ARBA" id="ARBA00005236"/>
    </source>
</evidence>